<dbReference type="InterPro" id="IPR036291">
    <property type="entry name" value="NAD(P)-bd_dom_sf"/>
</dbReference>
<dbReference type="OrthoDB" id="9779623at2"/>
<dbReference type="CDD" id="cd05233">
    <property type="entry name" value="SDR_c"/>
    <property type="match status" value="1"/>
</dbReference>
<gene>
    <name evidence="3" type="ORF">FDT80_13370</name>
</gene>
<evidence type="ECO:0000256" key="1">
    <source>
        <dbReference type="ARBA" id="ARBA00006484"/>
    </source>
</evidence>
<evidence type="ECO:0000313" key="3">
    <source>
        <dbReference type="EMBL" id="TMM51736.1"/>
    </source>
</evidence>
<keyword evidence="4" id="KW-1185">Reference proteome</keyword>
<organism evidence="3 4">
    <name type="scientific">Sulfitobacter sabulilitoris</name>
    <dbReference type="NCBI Taxonomy" id="2562655"/>
    <lineage>
        <taxon>Bacteria</taxon>
        <taxon>Pseudomonadati</taxon>
        <taxon>Pseudomonadota</taxon>
        <taxon>Alphaproteobacteria</taxon>
        <taxon>Rhodobacterales</taxon>
        <taxon>Roseobacteraceae</taxon>
        <taxon>Sulfitobacter</taxon>
    </lineage>
</organism>
<dbReference type="NCBIfam" id="NF005559">
    <property type="entry name" value="PRK07231.1"/>
    <property type="match status" value="1"/>
</dbReference>
<dbReference type="PRINTS" id="PR00080">
    <property type="entry name" value="SDRFAMILY"/>
</dbReference>
<dbReference type="InterPro" id="IPR002347">
    <property type="entry name" value="SDR_fam"/>
</dbReference>
<accession>A0A5S3PD35</accession>
<comment type="similarity">
    <text evidence="1">Belongs to the short-chain dehydrogenases/reductases (SDR) family.</text>
</comment>
<evidence type="ECO:0000313" key="4">
    <source>
        <dbReference type="Proteomes" id="UP000309550"/>
    </source>
</evidence>
<dbReference type="FunFam" id="3.40.50.720:FF:000084">
    <property type="entry name" value="Short-chain dehydrogenase reductase"/>
    <property type="match status" value="1"/>
</dbReference>
<reference evidence="3 4" key="1">
    <citation type="submission" date="2019-05" db="EMBL/GenBank/DDBJ databases">
        <title>Sulfitobacter sabulilitoris sp. nov., isolated from a marine sand.</title>
        <authorList>
            <person name="Yoon J.-H."/>
        </authorList>
    </citation>
    <scope>NUCLEOTIDE SEQUENCE [LARGE SCALE GENOMIC DNA]</scope>
    <source>
        <strain evidence="3 4">HSMS-29</strain>
    </source>
</reference>
<dbReference type="RefSeq" id="WP_138662809.1">
    <property type="nucleotide sequence ID" value="NZ_VANS01000003.1"/>
</dbReference>
<keyword evidence="2" id="KW-0560">Oxidoreductase</keyword>
<dbReference type="InterPro" id="IPR020904">
    <property type="entry name" value="Sc_DH/Rdtase_CS"/>
</dbReference>
<dbReference type="EMBL" id="VANS01000003">
    <property type="protein sequence ID" value="TMM51736.1"/>
    <property type="molecule type" value="Genomic_DNA"/>
</dbReference>
<dbReference type="Proteomes" id="UP000309550">
    <property type="component" value="Unassembled WGS sequence"/>
</dbReference>
<dbReference type="AlphaFoldDB" id="A0A5S3PD35"/>
<dbReference type="PANTHER" id="PTHR24321:SF15">
    <property type="entry name" value="OXIDOREDUCTASE UCPA"/>
    <property type="match status" value="1"/>
</dbReference>
<dbReference type="Gene3D" id="3.40.50.720">
    <property type="entry name" value="NAD(P)-binding Rossmann-like Domain"/>
    <property type="match status" value="1"/>
</dbReference>
<sequence length="258" mass="26634">MSFDFTGKTAVVTGAAGGIGRAVCLSLARAGARVVAVDLSAQAGEQTAASVRDAGGEAIFVAGDVARPDDHAAYVAAATQAWGGIDIFMNNAGWQGDIKPVIDYPVEVFDKVMAINVRGVFLGLQNVLPVMIAQGSGAVVNTASLGSYIGTRNLAPYSASKHAVMGLTKSAALEVARKGVRINAICPGPVDTEMLRDIEAGQSPQDAEALRAKRAASIPDGRYAEAEEVADLMLYLVSDHARHITGQGIHVNGGAYAI</sequence>
<name>A0A5S3PD35_9RHOB</name>
<protein>
    <submittedName>
        <fullName evidence="3">SDR family oxidoreductase</fullName>
    </submittedName>
</protein>
<dbReference type="PANTHER" id="PTHR24321">
    <property type="entry name" value="DEHYDROGENASES, SHORT CHAIN"/>
    <property type="match status" value="1"/>
</dbReference>
<dbReference type="GO" id="GO:0016491">
    <property type="term" value="F:oxidoreductase activity"/>
    <property type="evidence" value="ECO:0007669"/>
    <property type="project" value="UniProtKB-KW"/>
</dbReference>
<dbReference type="SUPFAM" id="SSF51735">
    <property type="entry name" value="NAD(P)-binding Rossmann-fold domains"/>
    <property type="match status" value="1"/>
</dbReference>
<dbReference type="PROSITE" id="PS00061">
    <property type="entry name" value="ADH_SHORT"/>
    <property type="match status" value="1"/>
</dbReference>
<dbReference type="PRINTS" id="PR00081">
    <property type="entry name" value="GDHRDH"/>
</dbReference>
<dbReference type="Pfam" id="PF13561">
    <property type="entry name" value="adh_short_C2"/>
    <property type="match status" value="1"/>
</dbReference>
<comment type="caution">
    <text evidence="3">The sequence shown here is derived from an EMBL/GenBank/DDBJ whole genome shotgun (WGS) entry which is preliminary data.</text>
</comment>
<proteinExistence type="inferred from homology"/>
<evidence type="ECO:0000256" key="2">
    <source>
        <dbReference type="ARBA" id="ARBA00023002"/>
    </source>
</evidence>